<accession>A0ABN2HCL2</accession>
<evidence type="ECO:0000313" key="2">
    <source>
        <dbReference type="Proteomes" id="UP001500064"/>
    </source>
</evidence>
<reference evidence="1 2" key="1">
    <citation type="journal article" date="2019" name="Int. J. Syst. Evol. Microbiol.">
        <title>The Global Catalogue of Microorganisms (GCM) 10K type strain sequencing project: providing services to taxonomists for standard genome sequencing and annotation.</title>
        <authorList>
            <consortium name="The Broad Institute Genomics Platform"/>
            <consortium name="The Broad Institute Genome Sequencing Center for Infectious Disease"/>
            <person name="Wu L."/>
            <person name="Ma J."/>
        </authorList>
    </citation>
    <scope>NUCLEOTIDE SEQUENCE [LARGE SCALE GENOMIC DNA]</scope>
    <source>
        <strain evidence="1 2">JCM 13929</strain>
    </source>
</reference>
<evidence type="ECO:0000313" key="1">
    <source>
        <dbReference type="EMBL" id="GAA1685652.1"/>
    </source>
</evidence>
<name>A0ABN2HCL2_9ACTN</name>
<dbReference type="Proteomes" id="UP001500064">
    <property type="component" value="Unassembled WGS sequence"/>
</dbReference>
<gene>
    <name evidence="1" type="ORF">GCM10009733_097920</name>
</gene>
<dbReference type="EMBL" id="BAAAMU010000145">
    <property type="protein sequence ID" value="GAA1685652.1"/>
    <property type="molecule type" value="Genomic_DNA"/>
</dbReference>
<proteinExistence type="predicted"/>
<sequence>MEQRDAQSLADILSVAPWMELETYANHLRDRVDAAVLASHGRREQLRAEILAENPDLSAQIRRPSPEIMHWAKRLLCTGIVAASDGTLAAVPLLSGTKVQVGVVIVTNTGESVGLVTRVFEHELTTTGDTAREFFDNLRKVHGASNLASRALMLFGERKLLLAQKADWRMIHGELVPFELRTGVGHPRENLPPVFELVRHYIKDQRFIAVSESPEDLDVLNAGIVLEPGEFIELRTLADDLTGFLDGDERAGTTKAGFNNLDRARFRAFIAEVGPEVTILLIKAGHRPFLLECHRERVEEAAALFLCDALWTRGLPDTGAPMTARGFPFHIDLADNVARTMFKGGEFRTFIETRLMELGVEHGLTDLDPRRTRG</sequence>
<comment type="caution">
    <text evidence="1">The sequence shown here is derived from an EMBL/GenBank/DDBJ whole genome shotgun (WGS) entry which is preliminary data.</text>
</comment>
<dbReference type="RefSeq" id="WP_346113997.1">
    <property type="nucleotide sequence ID" value="NZ_BAAAMU010000145.1"/>
</dbReference>
<keyword evidence="2" id="KW-1185">Reference proteome</keyword>
<protein>
    <submittedName>
        <fullName evidence="1">Uncharacterized protein</fullName>
    </submittedName>
</protein>
<organism evidence="1 2">
    <name type="scientific">Nonomuraea maheshkhaliensis</name>
    <dbReference type="NCBI Taxonomy" id="419590"/>
    <lineage>
        <taxon>Bacteria</taxon>
        <taxon>Bacillati</taxon>
        <taxon>Actinomycetota</taxon>
        <taxon>Actinomycetes</taxon>
        <taxon>Streptosporangiales</taxon>
        <taxon>Streptosporangiaceae</taxon>
        <taxon>Nonomuraea</taxon>
    </lineage>
</organism>